<dbReference type="CDD" id="cd05013">
    <property type="entry name" value="SIS_RpiR"/>
    <property type="match status" value="1"/>
</dbReference>
<dbReference type="InterPro" id="IPR047640">
    <property type="entry name" value="RpiR-like"/>
</dbReference>
<accession>A0A059UH53</accession>
<keyword evidence="2" id="KW-0238">DNA-binding</keyword>
<keyword evidence="3" id="KW-0804">Transcription</keyword>
<evidence type="ECO:0000259" key="4">
    <source>
        <dbReference type="PROSITE" id="PS51071"/>
    </source>
</evidence>
<evidence type="ECO:0000313" key="5">
    <source>
        <dbReference type="EMBL" id="AHZ62697.1"/>
    </source>
</evidence>
<dbReference type="InterPro" id="IPR009057">
    <property type="entry name" value="Homeodomain-like_sf"/>
</dbReference>
<dbReference type="GO" id="GO:0097367">
    <property type="term" value="F:carbohydrate derivative binding"/>
    <property type="evidence" value="ECO:0007669"/>
    <property type="project" value="InterPro"/>
</dbReference>
<dbReference type="GO" id="GO:0003677">
    <property type="term" value="F:DNA binding"/>
    <property type="evidence" value="ECO:0007669"/>
    <property type="project" value="UniProtKB-KW"/>
</dbReference>
<dbReference type="Gene3D" id="1.10.10.10">
    <property type="entry name" value="Winged helix-like DNA-binding domain superfamily/Winged helix DNA-binding domain"/>
    <property type="match status" value="1"/>
</dbReference>
<dbReference type="Pfam" id="PF01418">
    <property type="entry name" value="HTH_6"/>
    <property type="match status" value="1"/>
</dbReference>
<organism evidence="5">
    <name type="scientific">Rhodococcus sp. E2</name>
    <dbReference type="NCBI Taxonomy" id="1104288"/>
    <lineage>
        <taxon>Bacteria</taxon>
        <taxon>Bacillati</taxon>
        <taxon>Actinomycetota</taxon>
        <taxon>Actinomycetes</taxon>
        <taxon>Mycobacteriales</taxon>
        <taxon>Nocardiaceae</taxon>
        <taxon>Rhodococcus</taxon>
    </lineage>
</organism>
<evidence type="ECO:0000256" key="2">
    <source>
        <dbReference type="ARBA" id="ARBA00023125"/>
    </source>
</evidence>
<dbReference type="PANTHER" id="PTHR30514:SF18">
    <property type="entry name" value="RPIR-FAMILY TRANSCRIPTIONAL REGULATOR"/>
    <property type="match status" value="1"/>
</dbReference>
<protein>
    <submittedName>
        <fullName evidence="5">RpiR family transcriptional regulator</fullName>
    </submittedName>
</protein>
<dbReference type="InterPro" id="IPR046348">
    <property type="entry name" value="SIS_dom_sf"/>
</dbReference>
<proteinExistence type="predicted"/>
<dbReference type="InterPro" id="IPR001347">
    <property type="entry name" value="SIS_dom"/>
</dbReference>
<feature type="domain" description="HTH rpiR-type" evidence="4">
    <location>
        <begin position="11"/>
        <end position="87"/>
    </location>
</feature>
<name>A0A059UH53_9NOCA</name>
<dbReference type="InterPro" id="IPR036388">
    <property type="entry name" value="WH-like_DNA-bd_sf"/>
</dbReference>
<evidence type="ECO:0000256" key="1">
    <source>
        <dbReference type="ARBA" id="ARBA00023015"/>
    </source>
</evidence>
<dbReference type="Gene3D" id="3.40.50.10490">
    <property type="entry name" value="Glucose-6-phosphate isomerase like protein, domain 1"/>
    <property type="match status" value="1"/>
</dbReference>
<dbReference type="Pfam" id="PF01380">
    <property type="entry name" value="SIS"/>
    <property type="match status" value="1"/>
</dbReference>
<evidence type="ECO:0000256" key="3">
    <source>
        <dbReference type="ARBA" id="ARBA00023163"/>
    </source>
</evidence>
<dbReference type="PANTHER" id="PTHR30514">
    <property type="entry name" value="GLUCOKINASE"/>
    <property type="match status" value="1"/>
</dbReference>
<dbReference type="EMBL" id="KJ473713">
    <property type="protein sequence ID" value="AHZ62697.1"/>
    <property type="molecule type" value="Genomic_DNA"/>
</dbReference>
<sequence>MAMTDADIINGTVAKRIRQVRHTLAHGELKVVATLNSSYPTAGLVPVAQLAAQAGVSAPTALRLVHKLGFRGYTDFQDALREEVQMRLFSPVTVYPPAGEDENESVNESELVTAASWYVDGVHATINSMSADDLANAVTALADPERKVMVVGGRFTVVLAAQLHQYLRMLRPDVVFVAPTSAEYMASMIDVGEHTTAMLFDYRRYQRTTIEWGMAAAERGAQLILMTDNYLSPLASHAHSVLTTSHAGPGPFDSLAHGFMLTELLISLVAKKLGDPARDRLAQFEELHLAEERDRNSILNKS</sequence>
<dbReference type="SUPFAM" id="SSF46689">
    <property type="entry name" value="Homeodomain-like"/>
    <property type="match status" value="1"/>
</dbReference>
<dbReference type="SUPFAM" id="SSF53697">
    <property type="entry name" value="SIS domain"/>
    <property type="match status" value="1"/>
</dbReference>
<dbReference type="PROSITE" id="PS51071">
    <property type="entry name" value="HTH_RPIR"/>
    <property type="match status" value="1"/>
</dbReference>
<reference evidence="5" key="1">
    <citation type="submission" date="2014-02" db="EMBL/GenBank/DDBJ databases">
        <authorList>
            <person name="Li C."/>
        </authorList>
    </citation>
    <scope>NUCLEOTIDE SEQUENCE</scope>
    <source>
        <strain evidence="5">E2</strain>
    </source>
</reference>
<dbReference type="GO" id="GO:1901135">
    <property type="term" value="P:carbohydrate derivative metabolic process"/>
    <property type="evidence" value="ECO:0007669"/>
    <property type="project" value="InterPro"/>
</dbReference>
<dbReference type="InterPro" id="IPR000281">
    <property type="entry name" value="HTH_RpiR"/>
</dbReference>
<keyword evidence="1" id="KW-0805">Transcription regulation</keyword>
<dbReference type="InterPro" id="IPR035472">
    <property type="entry name" value="RpiR-like_SIS"/>
</dbReference>
<dbReference type="GO" id="GO:0003700">
    <property type="term" value="F:DNA-binding transcription factor activity"/>
    <property type="evidence" value="ECO:0007669"/>
    <property type="project" value="InterPro"/>
</dbReference>
<dbReference type="AlphaFoldDB" id="A0A059UH53"/>